<evidence type="ECO:0000256" key="10">
    <source>
        <dbReference type="ARBA" id="ARBA00022842"/>
    </source>
</evidence>
<keyword evidence="17" id="KW-0863">Zinc-finger</keyword>
<dbReference type="InterPro" id="IPR018061">
    <property type="entry name" value="Retropepsins"/>
</dbReference>
<feature type="transmembrane region" description="Helical" evidence="19">
    <location>
        <begin position="1411"/>
        <end position="1437"/>
    </location>
</feature>
<dbReference type="InterPro" id="IPR021109">
    <property type="entry name" value="Peptidase_aspartic_dom_sf"/>
</dbReference>
<dbReference type="InterPro" id="IPR008916">
    <property type="entry name" value="Retrov_capsid_C"/>
</dbReference>
<keyword evidence="12" id="KW-0695">RNA-directed DNA polymerase</keyword>
<keyword evidence="3" id="KW-0808">Transferase</keyword>
<reference evidence="25 26" key="1">
    <citation type="submission" date="2018-07" db="EMBL/GenBank/DDBJ databases">
        <title>A high quality draft genome assembly of the barn swallow (H. rustica rustica).</title>
        <authorList>
            <person name="Formenti G."/>
            <person name="Chiara M."/>
            <person name="Poveda L."/>
            <person name="Francoijs K.-J."/>
            <person name="Bonisoli-Alquati A."/>
            <person name="Canova L."/>
            <person name="Gianfranceschi L."/>
            <person name="Horner D.S."/>
            <person name="Saino N."/>
        </authorList>
    </citation>
    <scope>NUCLEOTIDE SEQUENCE [LARGE SCALE GENOMIC DNA]</scope>
    <source>
        <strain evidence="25">Chelidonia</strain>
        <tissue evidence="25">Blood</tissue>
    </source>
</reference>
<evidence type="ECO:0000256" key="8">
    <source>
        <dbReference type="ARBA" id="ARBA00022759"/>
    </source>
</evidence>
<keyword evidence="19" id="KW-0472">Membrane</keyword>
<feature type="transmembrane region" description="Helical" evidence="19">
    <location>
        <begin position="1283"/>
        <end position="1304"/>
    </location>
</feature>
<dbReference type="InterPro" id="IPR001995">
    <property type="entry name" value="Peptidase_A2_cat"/>
</dbReference>
<dbReference type="Gene3D" id="3.30.420.10">
    <property type="entry name" value="Ribonuclease H-like superfamily/Ribonuclease H"/>
    <property type="match status" value="2"/>
</dbReference>
<evidence type="ECO:0000256" key="2">
    <source>
        <dbReference type="ARBA" id="ARBA00022670"/>
    </source>
</evidence>
<dbReference type="PROSITE" id="PS00141">
    <property type="entry name" value="ASP_PROTEASE"/>
    <property type="match status" value="1"/>
</dbReference>
<evidence type="ECO:0000256" key="17">
    <source>
        <dbReference type="PROSITE-ProRule" id="PRU00450"/>
    </source>
</evidence>
<dbReference type="SUPFAM" id="SSF58069">
    <property type="entry name" value="Virus ectodomain"/>
    <property type="match status" value="1"/>
</dbReference>
<dbReference type="SUPFAM" id="SSF50630">
    <property type="entry name" value="Acid proteases"/>
    <property type="match status" value="1"/>
</dbReference>
<keyword evidence="2" id="KW-0645">Protease</keyword>
<dbReference type="CDD" id="cd09851">
    <property type="entry name" value="HTLV-1-like_HR1-HR2"/>
    <property type="match status" value="1"/>
</dbReference>
<dbReference type="InterPro" id="IPR018154">
    <property type="entry name" value="TLV/ENV_coat_polyprotein"/>
</dbReference>
<dbReference type="Pfam" id="PF19317">
    <property type="entry name" value="Gag_p24_C"/>
    <property type="match status" value="1"/>
</dbReference>
<dbReference type="STRING" id="333673.A0A3M0K8S9"/>
<dbReference type="GO" id="GO:0003964">
    <property type="term" value="F:RNA-directed DNA polymerase activity"/>
    <property type="evidence" value="ECO:0007669"/>
    <property type="project" value="UniProtKB-KW"/>
</dbReference>
<dbReference type="Gene3D" id="2.40.70.10">
    <property type="entry name" value="Acid Proteases"/>
    <property type="match status" value="1"/>
</dbReference>
<dbReference type="PROSITE" id="PS50878">
    <property type="entry name" value="RT_POL"/>
    <property type="match status" value="1"/>
</dbReference>
<dbReference type="Pfam" id="PF06817">
    <property type="entry name" value="RVT_thumb"/>
    <property type="match status" value="1"/>
</dbReference>
<feature type="domain" description="Peptidase A2" evidence="20">
    <location>
        <begin position="365"/>
        <end position="395"/>
    </location>
</feature>
<evidence type="ECO:0000256" key="4">
    <source>
        <dbReference type="ARBA" id="ARBA00022695"/>
    </source>
</evidence>
<dbReference type="GO" id="GO:0006508">
    <property type="term" value="P:proteolysis"/>
    <property type="evidence" value="ECO:0007669"/>
    <property type="project" value="UniProtKB-KW"/>
</dbReference>
<keyword evidence="26" id="KW-1185">Reference proteome</keyword>
<dbReference type="SUPFAM" id="SSF47943">
    <property type="entry name" value="Retrovirus capsid protein, N-terminal core domain"/>
    <property type="match status" value="1"/>
</dbReference>
<evidence type="ECO:0000256" key="16">
    <source>
        <dbReference type="ARBA" id="ARBA00023268"/>
    </source>
</evidence>
<name>A0A3M0K8S9_HIRRU</name>
<evidence type="ECO:0000259" key="20">
    <source>
        <dbReference type="PROSITE" id="PS50175"/>
    </source>
</evidence>
<dbReference type="GO" id="GO:0004190">
    <property type="term" value="F:aspartic-type endopeptidase activity"/>
    <property type="evidence" value="ECO:0007669"/>
    <property type="project" value="UniProtKB-KW"/>
</dbReference>
<dbReference type="InterPro" id="IPR010661">
    <property type="entry name" value="RVT_thumb"/>
</dbReference>
<dbReference type="InterPro" id="IPR017856">
    <property type="entry name" value="Integrase-like_N"/>
</dbReference>
<dbReference type="InterPro" id="IPR043502">
    <property type="entry name" value="DNA/RNA_pol_sf"/>
</dbReference>
<dbReference type="OrthoDB" id="9071923at2759"/>
<evidence type="ECO:0000256" key="15">
    <source>
        <dbReference type="ARBA" id="ARBA00023172"/>
    </source>
</evidence>
<dbReference type="EMBL" id="QRBI01000114">
    <property type="protein sequence ID" value="RMC09578.1"/>
    <property type="molecule type" value="Genomic_DNA"/>
</dbReference>
<dbReference type="InterPro" id="IPR036397">
    <property type="entry name" value="RNaseH_sf"/>
</dbReference>
<dbReference type="Pfam" id="PF00429">
    <property type="entry name" value="TLV_coat"/>
    <property type="match status" value="1"/>
</dbReference>
<evidence type="ECO:0000259" key="24">
    <source>
        <dbReference type="PROSITE" id="PS50994"/>
    </source>
</evidence>
<dbReference type="PANTHER" id="PTHR41694:SF3">
    <property type="entry name" value="RNA-DIRECTED DNA POLYMERASE-RELATED"/>
    <property type="match status" value="1"/>
</dbReference>
<evidence type="ECO:0000256" key="3">
    <source>
        <dbReference type="ARBA" id="ARBA00022679"/>
    </source>
</evidence>
<keyword evidence="19" id="KW-0812">Transmembrane</keyword>
<evidence type="ECO:0000259" key="22">
    <source>
        <dbReference type="PROSITE" id="PS50878"/>
    </source>
</evidence>
<evidence type="ECO:0000256" key="14">
    <source>
        <dbReference type="ARBA" id="ARBA00023125"/>
    </source>
</evidence>
<keyword evidence="10" id="KW-0460">Magnesium</keyword>
<dbReference type="PROSITE" id="PS50876">
    <property type="entry name" value="ZF_INTEGRASE"/>
    <property type="match status" value="1"/>
</dbReference>
<evidence type="ECO:0000256" key="19">
    <source>
        <dbReference type="SAM" id="Phobius"/>
    </source>
</evidence>
<protein>
    <submittedName>
        <fullName evidence="25">Uncharacterized protein</fullName>
    </submittedName>
</protein>
<evidence type="ECO:0000259" key="21">
    <source>
        <dbReference type="PROSITE" id="PS50876"/>
    </source>
</evidence>
<sequence>MLQSPEAASQSTSGSDSDFSWDWDSRSSAAGSDSGSDKEEITVYKISNNNVSTRVEGKSEKERTPLTDWRKIQIACADWNPSARLAFPVQLGGAGGNQRTHSPVNPKDVQAIVKAISDRGINSAMVSTLIDSVFGGDDMLPFDIKQTCRLIFDGAGIIVFKQEWEDNCAKQLALVTGADHPLHGSSLQRLMGTDPTMITPQAQAEGLRAHEVMTTTRAARAAIRSASRVIAKPSSWSTIKQNESESFAQFVDRLQAALDSSALPSEAKGPVLAECLRQQCNSATKDILRSLPLGSSIADMIRHVAKEERFAPIQAAVHTAITRTARTTPWGPDPWVALAVKCDNPPVIWGICTRYDVLDDIAISVPFLIDTGADVTVVSETNWPPHWKLENAPMGDKFTIRATAAHPPPPIKLTWKSSDPVWVEQWPLSKPRIDALLKLVDRELQKGHVEPSTSPWNTPVFVIPKRSGEGFRLLHDLCEVNKKIQPMGPVQTSLPMSSMIPKGQPCAVLDIKDCFFSIPLHDEDKERFAFSIVFPNSQRPNLRFQWKVLPQGMVNSPTICQITVDRALEPVRRSNPTVTIVQYMDDILIVAPSASQVDRAVSTVSEILKTNGFEIASAKIKKGPCVTFLGVEISSSYITPPQIKIRRDIETLHDMQQLVGSLQWLRNIILIPPEVMDPLNDLLKGKNSWEQKTLTPEATRSLDFIEQQMSRITLTRWDASVSIDLYIHFTKKGGVGALAQGPPNKAQPILWVVLGKPSRAFSPGVECLGNLIMKGRKLALKHLGAEPTKIYLPFRKQLSAQSTTISEHLAMALAGFGGEIHYAAKPPWTQLLAIIDIDLPPKIVDQPQPGPTIFTDASSLTSTAAAVWQSGEQWQCIKTTDPTLSVQQLEAAAVVLACGLFPEEHLSIVTDSIFVARLCLAMSGPGVAVSTVAMMLEKALFLRKGTISVIHVNSHNPVKGFFQIGNDKADAAAKRLWMLRDARQLHEFLHIRAKALAKKCGISTTDAKHVVATCPHCQKSPLWSSGVNPRGLKASEIWQTDFTLCQLLKPRAWLAVTVDTYSGVIVATQHLKTDSKATIQHWLTAMAWLGIPKQIKTDNGPNFVSKSTQTFVAKWGITLLHGIPYNSTGQAIVERANQTLKAKIEVLAKTEGFTSCIPSGDQARILATALLALDQFPRGDETNSPAQRHWATRALEEGLHVVVKNELGEWEQGWRLVLMGRGIGSPDAPMMHTLRYQKKVMNHRAVQQCTEILHRVLYHQEEEMYRFLEETIQLHKREVMTGITIAMLLGLGAAGTATGVSALVTQQQGLSQLQMTIDEDLLRTEKSISSLEESISSLSEVVLQNRQGLDLLLMQQGGLCAALTEECCFYADHAGVVRDSMAELRERLAQIKREREAQQGWFESWFNQSPWLATLVPTLIGPLSMILLVLIFGPCILNKLVSFVRSRLEKVDILFVERL</sequence>
<dbReference type="Pfam" id="PF00077">
    <property type="entry name" value="RVP"/>
    <property type="match status" value="1"/>
</dbReference>
<proteinExistence type="inferred from homology"/>
<dbReference type="Gene3D" id="3.10.10.10">
    <property type="entry name" value="HIV Type 1 Reverse Transcriptase, subunit A, domain 1"/>
    <property type="match status" value="1"/>
</dbReference>
<dbReference type="PROSITE" id="PS50175">
    <property type="entry name" value="ASP_PROT_RETROV"/>
    <property type="match status" value="1"/>
</dbReference>
<keyword evidence="9" id="KW-0378">Hydrolase</keyword>
<dbReference type="PANTHER" id="PTHR41694">
    <property type="entry name" value="ENDOGENOUS RETROVIRUS GROUP K MEMBER POL PROTEIN"/>
    <property type="match status" value="1"/>
</dbReference>
<dbReference type="Gene3D" id="2.30.30.10">
    <property type="entry name" value="Integrase, C-terminal domain superfamily, retroviral"/>
    <property type="match status" value="1"/>
</dbReference>
<comment type="caution">
    <text evidence="25">The sequence shown here is derived from an EMBL/GenBank/DDBJ whole genome shotgun (WGS) entry which is preliminary data.</text>
</comment>
<accession>A0A3M0K8S9</accession>
<evidence type="ECO:0000256" key="13">
    <source>
        <dbReference type="ARBA" id="ARBA00022932"/>
    </source>
</evidence>
<dbReference type="GO" id="GO:0004523">
    <property type="term" value="F:RNA-DNA hybrid ribonuclease activity"/>
    <property type="evidence" value="ECO:0007669"/>
    <property type="project" value="InterPro"/>
</dbReference>
<dbReference type="InterPro" id="IPR043128">
    <property type="entry name" value="Rev_trsase/Diguanyl_cyclase"/>
</dbReference>
<evidence type="ECO:0000256" key="7">
    <source>
        <dbReference type="ARBA" id="ARBA00022750"/>
    </source>
</evidence>
<keyword evidence="5" id="KW-0540">Nuclease</keyword>
<dbReference type="InterPro" id="IPR008919">
    <property type="entry name" value="Retrov_capsid_N"/>
</dbReference>
<evidence type="ECO:0000256" key="11">
    <source>
        <dbReference type="ARBA" id="ARBA00022884"/>
    </source>
</evidence>
<dbReference type="GO" id="GO:0016032">
    <property type="term" value="P:viral process"/>
    <property type="evidence" value="ECO:0007669"/>
    <property type="project" value="InterPro"/>
</dbReference>
<dbReference type="GO" id="GO:0003677">
    <property type="term" value="F:DNA binding"/>
    <property type="evidence" value="ECO:0007669"/>
    <property type="project" value="UniProtKB-KW"/>
</dbReference>
<dbReference type="InterPro" id="IPR001584">
    <property type="entry name" value="Integrase_cat-core"/>
</dbReference>
<feature type="domain" description="RNase H type-1" evidence="23">
    <location>
        <begin position="847"/>
        <end position="978"/>
    </location>
</feature>
<dbReference type="GO" id="GO:0008270">
    <property type="term" value="F:zinc ion binding"/>
    <property type="evidence" value="ECO:0007669"/>
    <property type="project" value="UniProtKB-KW"/>
</dbReference>
<gene>
    <name evidence="25" type="ORF">DUI87_13732</name>
</gene>
<feature type="domain" description="Reverse transcriptase" evidence="22">
    <location>
        <begin position="444"/>
        <end position="633"/>
    </location>
</feature>
<keyword evidence="8" id="KW-0255">Endonuclease</keyword>
<dbReference type="Gene3D" id="1.10.375.10">
    <property type="entry name" value="Human Immunodeficiency Virus Type 1 Capsid Protein"/>
    <property type="match status" value="1"/>
</dbReference>
<dbReference type="Pfam" id="PF00665">
    <property type="entry name" value="rve"/>
    <property type="match status" value="1"/>
</dbReference>
<dbReference type="Gene3D" id="1.10.1200.30">
    <property type="match status" value="1"/>
</dbReference>
<feature type="region of interest" description="Disordered" evidence="18">
    <location>
        <begin position="1"/>
        <end position="41"/>
    </location>
</feature>
<keyword evidence="15" id="KW-0233">DNA recombination</keyword>
<feature type="compositionally biased region" description="Low complexity" evidence="18">
    <location>
        <begin position="7"/>
        <end position="34"/>
    </location>
</feature>
<evidence type="ECO:0000313" key="26">
    <source>
        <dbReference type="Proteomes" id="UP000269221"/>
    </source>
</evidence>
<keyword evidence="4" id="KW-0548">Nucleotidyltransferase</keyword>
<keyword evidence="11" id="KW-0694">RNA-binding</keyword>
<dbReference type="InterPro" id="IPR045345">
    <property type="entry name" value="Gag_p24_C"/>
</dbReference>
<keyword evidence="16" id="KW-0511">Multifunctional enzyme</keyword>
<dbReference type="Gene3D" id="1.10.287.210">
    <property type="match status" value="1"/>
</dbReference>
<dbReference type="InterPro" id="IPR012337">
    <property type="entry name" value="RNaseH-like_sf"/>
</dbReference>
<evidence type="ECO:0000259" key="23">
    <source>
        <dbReference type="PROSITE" id="PS50879"/>
    </source>
</evidence>
<feature type="domain" description="Integrase-type" evidence="21">
    <location>
        <begin position="977"/>
        <end position="1018"/>
    </location>
</feature>
<dbReference type="PROSITE" id="PS50879">
    <property type="entry name" value="RNASE_H_1"/>
    <property type="match status" value="1"/>
</dbReference>
<keyword evidence="17" id="KW-0862">Zinc</keyword>
<dbReference type="PROSITE" id="PS50994">
    <property type="entry name" value="INTEGRASE"/>
    <property type="match status" value="1"/>
</dbReference>
<dbReference type="InterPro" id="IPR003308">
    <property type="entry name" value="Integrase_Zn-bd_dom_N"/>
</dbReference>
<dbReference type="SUPFAM" id="SSF47353">
    <property type="entry name" value="Retrovirus capsid dimerization domain-like"/>
    <property type="match status" value="1"/>
</dbReference>
<comment type="similarity">
    <text evidence="1">Belongs to the beta type-B retroviral polymerase family. HERV class-II K(HML-2) pol subfamily.</text>
</comment>
<dbReference type="GO" id="GO:0035613">
    <property type="term" value="F:RNA stem-loop binding"/>
    <property type="evidence" value="ECO:0007669"/>
    <property type="project" value="TreeGrafter"/>
</dbReference>
<evidence type="ECO:0000256" key="18">
    <source>
        <dbReference type="SAM" id="MobiDB-lite"/>
    </source>
</evidence>
<dbReference type="Gene3D" id="1.10.10.200">
    <property type="match status" value="1"/>
</dbReference>
<keyword evidence="7" id="KW-0064">Aspartyl protease</keyword>
<dbReference type="InterPro" id="IPR036862">
    <property type="entry name" value="Integrase_C_dom_sf_retrovir"/>
</dbReference>
<dbReference type="Proteomes" id="UP000269221">
    <property type="component" value="Unassembled WGS sequence"/>
</dbReference>
<dbReference type="Pfam" id="PF02022">
    <property type="entry name" value="Integrase_Zn"/>
    <property type="match status" value="1"/>
</dbReference>
<evidence type="ECO:0000256" key="5">
    <source>
        <dbReference type="ARBA" id="ARBA00022722"/>
    </source>
</evidence>
<evidence type="ECO:0000256" key="9">
    <source>
        <dbReference type="ARBA" id="ARBA00022801"/>
    </source>
</evidence>
<keyword evidence="19" id="KW-1133">Transmembrane helix</keyword>
<dbReference type="SUPFAM" id="SSF53098">
    <property type="entry name" value="Ribonuclease H-like"/>
    <property type="match status" value="1"/>
</dbReference>
<dbReference type="GO" id="GO:0015074">
    <property type="term" value="P:DNA integration"/>
    <property type="evidence" value="ECO:0007669"/>
    <property type="project" value="InterPro"/>
</dbReference>
<evidence type="ECO:0000256" key="6">
    <source>
        <dbReference type="ARBA" id="ARBA00022723"/>
    </source>
</evidence>
<dbReference type="Pfam" id="PF00075">
    <property type="entry name" value="RNase_H"/>
    <property type="match status" value="1"/>
</dbReference>
<dbReference type="SUPFAM" id="SSF46919">
    <property type="entry name" value="N-terminal Zn binding domain of HIV integrase"/>
    <property type="match status" value="1"/>
</dbReference>
<dbReference type="InterPro" id="IPR002156">
    <property type="entry name" value="RNaseH_domain"/>
</dbReference>
<dbReference type="InterPro" id="IPR001969">
    <property type="entry name" value="Aspartic_peptidase_AS"/>
</dbReference>
<dbReference type="SUPFAM" id="SSF56672">
    <property type="entry name" value="DNA/RNA polymerases"/>
    <property type="match status" value="1"/>
</dbReference>
<dbReference type="GO" id="GO:0006310">
    <property type="term" value="P:DNA recombination"/>
    <property type="evidence" value="ECO:0007669"/>
    <property type="project" value="UniProtKB-KW"/>
</dbReference>
<dbReference type="GO" id="GO:0003887">
    <property type="term" value="F:DNA-directed DNA polymerase activity"/>
    <property type="evidence" value="ECO:0007669"/>
    <property type="project" value="UniProtKB-KW"/>
</dbReference>
<dbReference type="Gene3D" id="3.30.70.270">
    <property type="match status" value="2"/>
</dbReference>
<keyword evidence="6" id="KW-0479">Metal-binding</keyword>
<evidence type="ECO:0000256" key="1">
    <source>
        <dbReference type="ARBA" id="ARBA00010879"/>
    </source>
</evidence>
<evidence type="ECO:0000256" key="12">
    <source>
        <dbReference type="ARBA" id="ARBA00022918"/>
    </source>
</evidence>
<evidence type="ECO:0000313" key="25">
    <source>
        <dbReference type="EMBL" id="RMC09578.1"/>
    </source>
</evidence>
<organism evidence="25 26">
    <name type="scientific">Hirundo rustica rustica</name>
    <dbReference type="NCBI Taxonomy" id="333673"/>
    <lineage>
        <taxon>Eukaryota</taxon>
        <taxon>Metazoa</taxon>
        <taxon>Chordata</taxon>
        <taxon>Craniata</taxon>
        <taxon>Vertebrata</taxon>
        <taxon>Euteleostomi</taxon>
        <taxon>Archelosauria</taxon>
        <taxon>Archosauria</taxon>
        <taxon>Dinosauria</taxon>
        <taxon>Saurischia</taxon>
        <taxon>Theropoda</taxon>
        <taxon>Coelurosauria</taxon>
        <taxon>Aves</taxon>
        <taxon>Neognathae</taxon>
        <taxon>Neoaves</taxon>
        <taxon>Telluraves</taxon>
        <taxon>Australaves</taxon>
        <taxon>Passeriformes</taxon>
        <taxon>Sylvioidea</taxon>
        <taxon>Hirundinidae</taxon>
        <taxon>Hirundo</taxon>
    </lineage>
</organism>
<dbReference type="Pfam" id="PF00607">
    <property type="entry name" value="Gag_p24"/>
    <property type="match status" value="1"/>
</dbReference>
<keyword evidence="14" id="KW-0238">DNA-binding</keyword>
<dbReference type="InterPro" id="IPR000477">
    <property type="entry name" value="RT_dom"/>
</dbReference>
<keyword evidence="13" id="KW-0239">DNA-directed DNA polymerase</keyword>
<feature type="domain" description="Integrase catalytic" evidence="24">
    <location>
        <begin position="1025"/>
        <end position="1193"/>
    </location>
</feature>
<dbReference type="Pfam" id="PF00078">
    <property type="entry name" value="RVT_1"/>
    <property type="match status" value="1"/>
</dbReference>